<evidence type="ECO:0000313" key="6">
    <source>
        <dbReference type="EMBL" id="GEP55848.1"/>
    </source>
</evidence>
<dbReference type="OrthoDB" id="7283592at2"/>
<dbReference type="Proteomes" id="UP000321058">
    <property type="component" value="Unassembled WGS sequence"/>
</dbReference>
<dbReference type="RefSeq" id="WP_147149932.1">
    <property type="nucleotide sequence ID" value="NZ_BKAJ01000048.1"/>
</dbReference>
<proteinExistence type="predicted"/>
<protein>
    <recommendedName>
        <fullName evidence="8">DUF1656 domain-containing protein</fullName>
    </recommendedName>
</protein>
<comment type="caution">
    <text evidence="6">The sequence shown here is derived from an EMBL/GenBank/DDBJ whole genome shotgun (WGS) entry which is preliminary data.</text>
</comment>
<evidence type="ECO:0000256" key="3">
    <source>
        <dbReference type="ARBA" id="ARBA00022989"/>
    </source>
</evidence>
<reference evidence="6 7" key="1">
    <citation type="submission" date="2019-07" db="EMBL/GenBank/DDBJ databases">
        <title>Whole genome shotgun sequence of Reyranella soli NBRC 108950.</title>
        <authorList>
            <person name="Hosoyama A."/>
            <person name="Uohara A."/>
            <person name="Ohji S."/>
            <person name="Ichikawa N."/>
        </authorList>
    </citation>
    <scope>NUCLEOTIDE SEQUENCE [LARGE SCALE GENOMIC DNA]</scope>
    <source>
        <strain evidence="6 7">NBRC 108950</strain>
    </source>
</reference>
<name>A0A512NA52_9HYPH</name>
<keyword evidence="4 5" id="KW-0472">Membrane</keyword>
<evidence type="ECO:0000256" key="1">
    <source>
        <dbReference type="ARBA" id="ARBA00022475"/>
    </source>
</evidence>
<dbReference type="Pfam" id="PF07869">
    <property type="entry name" value="DUF1656"/>
    <property type="match status" value="1"/>
</dbReference>
<keyword evidence="7" id="KW-1185">Reference proteome</keyword>
<dbReference type="InterPro" id="IPR012451">
    <property type="entry name" value="DUF1656"/>
</dbReference>
<evidence type="ECO:0000256" key="2">
    <source>
        <dbReference type="ARBA" id="ARBA00022692"/>
    </source>
</evidence>
<keyword evidence="3 5" id="KW-1133">Transmembrane helix</keyword>
<dbReference type="AlphaFoldDB" id="A0A512NA52"/>
<evidence type="ECO:0000313" key="7">
    <source>
        <dbReference type="Proteomes" id="UP000321058"/>
    </source>
</evidence>
<keyword evidence="1" id="KW-1003">Cell membrane</keyword>
<evidence type="ECO:0000256" key="4">
    <source>
        <dbReference type="ARBA" id="ARBA00023136"/>
    </source>
</evidence>
<feature type="transmembrane region" description="Helical" evidence="5">
    <location>
        <begin position="12"/>
        <end position="32"/>
    </location>
</feature>
<gene>
    <name evidence="6" type="ORF">RSO01_30140</name>
</gene>
<sequence length="67" mass="7273">MTHPFSELVVGGVLLAPFVTYAVAALAIFLVLRPILRLSGFARLFSHPPIAELSVYVTVLGLLTVFF</sequence>
<feature type="transmembrane region" description="Helical" evidence="5">
    <location>
        <begin position="44"/>
        <end position="66"/>
    </location>
</feature>
<evidence type="ECO:0008006" key="8">
    <source>
        <dbReference type="Google" id="ProtNLM"/>
    </source>
</evidence>
<organism evidence="6 7">
    <name type="scientific">Reyranella soli</name>
    <dbReference type="NCBI Taxonomy" id="1230389"/>
    <lineage>
        <taxon>Bacteria</taxon>
        <taxon>Pseudomonadati</taxon>
        <taxon>Pseudomonadota</taxon>
        <taxon>Alphaproteobacteria</taxon>
        <taxon>Hyphomicrobiales</taxon>
        <taxon>Reyranellaceae</taxon>
        <taxon>Reyranella</taxon>
    </lineage>
</organism>
<accession>A0A512NA52</accession>
<evidence type="ECO:0000256" key="5">
    <source>
        <dbReference type="SAM" id="Phobius"/>
    </source>
</evidence>
<keyword evidence="2 5" id="KW-0812">Transmembrane</keyword>
<dbReference type="EMBL" id="BKAJ01000048">
    <property type="protein sequence ID" value="GEP55848.1"/>
    <property type="molecule type" value="Genomic_DNA"/>
</dbReference>